<keyword evidence="2" id="KW-1185">Reference proteome</keyword>
<organism evidence="1 2">
    <name type="scientific">Selenomonas caprae</name>
    <dbReference type="NCBI Taxonomy" id="2606905"/>
    <lineage>
        <taxon>Bacteria</taxon>
        <taxon>Bacillati</taxon>
        <taxon>Bacillota</taxon>
        <taxon>Negativicutes</taxon>
        <taxon>Selenomonadales</taxon>
        <taxon>Selenomonadaceae</taxon>
        <taxon>Selenomonas</taxon>
    </lineage>
</organism>
<evidence type="ECO:0000313" key="2">
    <source>
        <dbReference type="Proteomes" id="UP000322783"/>
    </source>
</evidence>
<reference evidence="1 2" key="1">
    <citation type="submission" date="2019-08" db="EMBL/GenBank/DDBJ databases">
        <title>Selenomonas sp. mPRGC5 and Selenomonas sp. mPRGC8 isolated from ruminal fluid of dairy goat (Capra hircus).</title>
        <authorList>
            <person name="Poothong S."/>
            <person name="Nuengjamnong C."/>
            <person name="Tanasupawat S."/>
        </authorList>
    </citation>
    <scope>NUCLEOTIDE SEQUENCE [LARGE SCALE GENOMIC DNA]</scope>
    <source>
        <strain evidence="2">mPRGC8</strain>
    </source>
</reference>
<protein>
    <submittedName>
        <fullName evidence="1">DUF721 domain-containing protein</fullName>
    </submittedName>
</protein>
<dbReference type="PANTHER" id="PTHR36456:SF1">
    <property type="entry name" value="UPF0232 PROTEIN SCO3875"/>
    <property type="match status" value="1"/>
</dbReference>
<comment type="caution">
    <text evidence="1">The sequence shown here is derived from an EMBL/GenBank/DDBJ whole genome shotgun (WGS) entry which is preliminary data.</text>
</comment>
<evidence type="ECO:0000313" key="1">
    <source>
        <dbReference type="EMBL" id="TYZ29269.1"/>
    </source>
</evidence>
<dbReference type="AlphaFoldDB" id="A0A5D6WQ75"/>
<dbReference type="PANTHER" id="PTHR36456">
    <property type="entry name" value="UPF0232 PROTEIN SCO3875"/>
    <property type="match status" value="1"/>
</dbReference>
<dbReference type="Proteomes" id="UP000322783">
    <property type="component" value="Unassembled WGS sequence"/>
</dbReference>
<dbReference type="EMBL" id="VTOZ01000009">
    <property type="protein sequence ID" value="TYZ29269.1"/>
    <property type="molecule type" value="Genomic_DNA"/>
</dbReference>
<dbReference type="Pfam" id="PF05258">
    <property type="entry name" value="DciA"/>
    <property type="match status" value="1"/>
</dbReference>
<gene>
    <name evidence="1" type="ORF">FZ041_05835</name>
</gene>
<sequence length="328" mass="38035">MSRRARSRGNKMAKRNPKLEKVKEILPRWVKGKGEAFGKKFYAHWVLWHWADIVGEFNARQAEPQGIRKDILYLYCGNSTLRNELMMMQEQITQMVNNYAGQRMITGIAFGRRWEHPDTEEIDEIRLAHAAPEENWGQARRKIVLSAEEASAADGIGAEVQDEELAQKARQLYKKHLQMEKLRAERDWHPCAVCGTLCPPEKRYCPVCAKKQRDQLLADIRQVLRDIPWARCKEVQEYVPGCTPKLLNEQRAAMVQQLASEVDVNDKTSIKAMNLVMLCRCLPPEHLTEEEITRTLYGLRFNLHRPKDYKAPKRYSVIPLGKKGKRKS</sequence>
<dbReference type="InterPro" id="IPR007922">
    <property type="entry name" value="DciA-like"/>
</dbReference>
<name>A0A5D6WQ75_9FIRM</name>
<proteinExistence type="predicted"/>
<accession>A0A5D6WQ75</accession>